<dbReference type="Gene3D" id="3.40.50.150">
    <property type="entry name" value="Vaccinia Virus protein VP39"/>
    <property type="match status" value="1"/>
</dbReference>
<accession>A0A494YVU2</accession>
<evidence type="ECO:0000256" key="2">
    <source>
        <dbReference type="ARBA" id="ARBA00022603"/>
    </source>
</evidence>
<dbReference type="PANTHER" id="PTHR44307">
    <property type="entry name" value="PHOSPHOETHANOLAMINE METHYLTRANSFERASE"/>
    <property type="match status" value="1"/>
</dbReference>
<evidence type="ECO:0000313" key="6">
    <source>
        <dbReference type="EMBL" id="RKQ14156.1"/>
    </source>
</evidence>
<evidence type="ECO:0000256" key="1">
    <source>
        <dbReference type="ARBA" id="ARBA00005189"/>
    </source>
</evidence>
<dbReference type="SUPFAM" id="SSF53335">
    <property type="entry name" value="S-adenosyl-L-methionine-dependent methyltransferases"/>
    <property type="match status" value="1"/>
</dbReference>
<dbReference type="OrthoDB" id="43862at2"/>
<keyword evidence="2 6" id="KW-0489">Methyltransferase</keyword>
<comment type="pathway">
    <text evidence="4">Phospholipid metabolism.</text>
</comment>
<dbReference type="InterPro" id="IPR013216">
    <property type="entry name" value="Methyltransf_11"/>
</dbReference>
<sequence>MNLDYTYLDCLALLGVGGAHPGGLGLTKDILSKETIDKTTSVLDIGCGTGQTAAHIATQYNCQVSAIDNNRTMLEKAKERFFSLQLPIELQQANAENIPYQENVFDIVLSESVLSFTDVSKTIQEAHRVLKPNGILLAIEMTLDVHHSKKHLEEIKSFYGVPQLLTEFEWIIAFQKGGYNHINIEKHEIQFNENNADDAADFSLSEDIDYEYFTILKEHENLANVYKDILGFRIFRCSK</sequence>
<evidence type="ECO:0000259" key="5">
    <source>
        <dbReference type="Pfam" id="PF08241"/>
    </source>
</evidence>
<evidence type="ECO:0000313" key="7">
    <source>
        <dbReference type="Proteomes" id="UP000281813"/>
    </source>
</evidence>
<dbReference type="Pfam" id="PF08241">
    <property type="entry name" value="Methyltransf_11"/>
    <property type="match status" value="1"/>
</dbReference>
<evidence type="ECO:0000256" key="3">
    <source>
        <dbReference type="ARBA" id="ARBA00022679"/>
    </source>
</evidence>
<dbReference type="AlphaFoldDB" id="A0A494YVU2"/>
<dbReference type="InterPro" id="IPR029063">
    <property type="entry name" value="SAM-dependent_MTases_sf"/>
</dbReference>
<dbReference type="Proteomes" id="UP000281813">
    <property type="component" value="Unassembled WGS sequence"/>
</dbReference>
<feature type="domain" description="Methyltransferase type 11" evidence="5">
    <location>
        <begin position="43"/>
        <end position="137"/>
    </location>
</feature>
<proteinExistence type="predicted"/>
<evidence type="ECO:0000256" key="4">
    <source>
        <dbReference type="ARBA" id="ARBA00025707"/>
    </source>
</evidence>
<dbReference type="GO" id="GO:0032259">
    <property type="term" value="P:methylation"/>
    <property type="evidence" value="ECO:0007669"/>
    <property type="project" value="UniProtKB-KW"/>
</dbReference>
<dbReference type="CDD" id="cd02440">
    <property type="entry name" value="AdoMet_MTases"/>
    <property type="match status" value="1"/>
</dbReference>
<keyword evidence="7" id="KW-1185">Reference proteome</keyword>
<comment type="pathway">
    <text evidence="1">Lipid metabolism.</text>
</comment>
<dbReference type="GO" id="GO:0008757">
    <property type="term" value="F:S-adenosylmethionine-dependent methyltransferase activity"/>
    <property type="evidence" value="ECO:0007669"/>
    <property type="project" value="InterPro"/>
</dbReference>
<organism evidence="6 7">
    <name type="scientific">Oceanobacillus bengalensis</name>
    <dbReference type="NCBI Taxonomy" id="1435466"/>
    <lineage>
        <taxon>Bacteria</taxon>
        <taxon>Bacillati</taxon>
        <taxon>Bacillota</taxon>
        <taxon>Bacilli</taxon>
        <taxon>Bacillales</taxon>
        <taxon>Bacillaceae</taxon>
        <taxon>Oceanobacillus</taxon>
    </lineage>
</organism>
<reference evidence="6 7" key="1">
    <citation type="journal article" date="2015" name="Antonie Van Leeuwenhoek">
        <title>Oceanobacillus bengalensis sp. nov., a bacterium isolated from seawater of the Bay of Bengal.</title>
        <authorList>
            <person name="Yongchang O."/>
            <person name="Xiang W."/>
            <person name="Wang G."/>
        </authorList>
    </citation>
    <scope>NUCLEOTIDE SEQUENCE [LARGE SCALE GENOMIC DNA]</scope>
    <source>
        <strain evidence="6 7">MCCC 1K00260</strain>
    </source>
</reference>
<gene>
    <name evidence="6" type="ORF">D8M05_14085</name>
</gene>
<comment type="caution">
    <text evidence="6">The sequence shown here is derived from an EMBL/GenBank/DDBJ whole genome shotgun (WGS) entry which is preliminary data.</text>
</comment>
<protein>
    <submittedName>
        <fullName evidence="6">Class I SAM-dependent methyltransferase</fullName>
    </submittedName>
</protein>
<name>A0A494YVU2_9BACI</name>
<keyword evidence="3 6" id="KW-0808">Transferase</keyword>
<dbReference type="EMBL" id="RBZO01000023">
    <property type="protein sequence ID" value="RKQ14156.1"/>
    <property type="molecule type" value="Genomic_DNA"/>
</dbReference>
<dbReference type="PANTHER" id="PTHR44307:SF2">
    <property type="entry name" value="PHOSPHOETHANOLAMINE METHYLTRANSFERASE ISOFORM X1"/>
    <property type="match status" value="1"/>
</dbReference>